<dbReference type="GO" id="GO:0004519">
    <property type="term" value="F:endonuclease activity"/>
    <property type="evidence" value="ECO:0007669"/>
    <property type="project" value="InterPro"/>
</dbReference>
<reference evidence="2" key="2">
    <citation type="journal article" date="2010" name="Nature">
        <title>Comparative genomics reveals mobile pathogenicity chromosomes in Fusarium.</title>
        <authorList>
            <person name="Ma L.J."/>
            <person name="van der Does H.C."/>
            <person name="Borkovich K.A."/>
            <person name="Coleman J.J."/>
            <person name="Daboussi M.J."/>
            <person name="Di Pietro A."/>
            <person name="Dufresne M."/>
            <person name="Freitag M."/>
            <person name="Grabherr M."/>
            <person name="Henrissat B."/>
            <person name="Houterman P.M."/>
            <person name="Kang S."/>
            <person name="Shim W.B."/>
            <person name="Woloshuk C."/>
            <person name="Xie X."/>
            <person name="Xu J.R."/>
            <person name="Antoniw J."/>
            <person name="Baker S.E."/>
            <person name="Bluhm B.H."/>
            <person name="Breakspear A."/>
            <person name="Brown D.W."/>
            <person name="Butchko R.A."/>
            <person name="Chapman S."/>
            <person name="Coulson R."/>
            <person name="Coutinho P.M."/>
            <person name="Danchin E.G."/>
            <person name="Diener A."/>
            <person name="Gale L.R."/>
            <person name="Gardiner D.M."/>
            <person name="Goff S."/>
            <person name="Hammond-Kosack K.E."/>
            <person name="Hilburn K."/>
            <person name="Hua-Van A."/>
            <person name="Jonkers W."/>
            <person name="Kazan K."/>
            <person name="Kodira C.D."/>
            <person name="Koehrsen M."/>
            <person name="Kumar L."/>
            <person name="Lee Y.H."/>
            <person name="Li L."/>
            <person name="Manners J.M."/>
            <person name="Miranda-Saavedra D."/>
            <person name="Mukherjee M."/>
            <person name="Park G."/>
            <person name="Park J."/>
            <person name="Park S.Y."/>
            <person name="Proctor R.H."/>
            <person name="Regev A."/>
            <person name="Ruiz-Roldan M.C."/>
            <person name="Sain D."/>
            <person name="Sakthikumar S."/>
            <person name="Sykes S."/>
            <person name="Schwartz D.C."/>
            <person name="Turgeon B.G."/>
            <person name="Wapinski I."/>
            <person name="Yoder O."/>
            <person name="Young S."/>
            <person name="Zeng Q."/>
            <person name="Zhou S."/>
            <person name="Galagan J."/>
            <person name="Cuomo C.A."/>
            <person name="Kistler H.C."/>
            <person name="Rep M."/>
        </authorList>
    </citation>
    <scope>GENOME REANNOTATION</scope>
    <source>
        <strain evidence="2">PH-1 / ATCC MYA-4620 / FGSC 9075 / NRRL 31084</strain>
    </source>
</reference>
<protein>
    <recommendedName>
        <fullName evidence="1">GIY-YIG domain-containing protein</fullName>
    </recommendedName>
</protein>
<dbReference type="KEGG" id="fgr:FGSG_14025"/>
<evidence type="ECO:0000313" key="2">
    <source>
        <dbReference type="EnsemblFungi" id="CEJ09732"/>
    </source>
</evidence>
<evidence type="ECO:0000259" key="1">
    <source>
        <dbReference type="PROSITE" id="PS50164"/>
    </source>
</evidence>
<dbReference type="EnsemblFungi" id="CEJ09732">
    <property type="protein sequence ID" value="CEJ09732"/>
    <property type="gene ID" value="FGRRES_14025"/>
</dbReference>
<reference evidence="2" key="1">
    <citation type="journal article" date="2007" name="Science">
        <title>The Fusarium graminearum genome reveals a link between localized polymorphism and pathogen specialization.</title>
        <authorList>
            <person name="Cuomo C.A."/>
            <person name="Gueldener U."/>
            <person name="Xu J.-R."/>
            <person name="Trail F."/>
            <person name="Turgeon B.G."/>
            <person name="Di Pietro A."/>
            <person name="Walton J.D."/>
            <person name="Ma L.-J."/>
            <person name="Baker S.E."/>
            <person name="Rep M."/>
            <person name="Adam G."/>
            <person name="Antoniw J."/>
            <person name="Baldwin T."/>
            <person name="Calvo S.E."/>
            <person name="Chang Y.-L."/>
            <person name="DeCaprio D."/>
            <person name="Gale L.R."/>
            <person name="Gnerre S."/>
            <person name="Goswami R.S."/>
            <person name="Hammond-Kosack K."/>
            <person name="Harris L.J."/>
            <person name="Hilburn K."/>
            <person name="Kennell J.C."/>
            <person name="Kroken S."/>
            <person name="Magnuson J.K."/>
            <person name="Mannhaupt G."/>
            <person name="Mauceli E.W."/>
            <person name="Mewes H.-W."/>
            <person name="Mitterbauer R."/>
            <person name="Muehlbauer G."/>
            <person name="Muensterkoetter M."/>
            <person name="Nelson D."/>
            <person name="O'Donnell K."/>
            <person name="Ouellet T."/>
            <person name="Qi W."/>
            <person name="Quesneville H."/>
            <person name="Roncero M.I.G."/>
            <person name="Seong K.-Y."/>
            <person name="Tetko I.V."/>
            <person name="Urban M."/>
            <person name="Waalwijk C."/>
            <person name="Ward T.J."/>
            <person name="Yao J."/>
            <person name="Birren B.W."/>
            <person name="Kistler H.C."/>
        </authorList>
    </citation>
    <scope>NUCLEOTIDE SEQUENCE [LARGE SCALE GENOMIC DNA]</scope>
    <source>
        <strain evidence="2">PH-1 / ATCC MYA-4620 / FGSC 9075 / NRRL 31084</strain>
    </source>
</reference>
<dbReference type="NCBIfam" id="TIGR01453">
    <property type="entry name" value="grpIintron_endo"/>
    <property type="match status" value="1"/>
</dbReference>
<dbReference type="PROSITE" id="PS50164">
    <property type="entry name" value="GIY_YIG"/>
    <property type="match status" value="1"/>
</dbReference>
<dbReference type="InterPro" id="IPR000305">
    <property type="entry name" value="GIY-YIG_endonuc"/>
</dbReference>
<dbReference type="InterPro" id="IPR035901">
    <property type="entry name" value="GIY-YIG_endonuc_sf"/>
</dbReference>
<dbReference type="GeneID" id="23560827"/>
<dbReference type="SUPFAM" id="SSF82771">
    <property type="entry name" value="GIY-YIG endonuclease"/>
    <property type="match status" value="1"/>
</dbReference>
<name>I1SAZ3_GIBZE</name>
<feature type="domain" description="GIY-YIG" evidence="1">
    <location>
        <begin position="146"/>
        <end position="233"/>
    </location>
</feature>
<dbReference type="RefSeq" id="XP_011328873.1">
    <property type="nucleotide sequence ID" value="XM_011330571.1"/>
</dbReference>
<dbReference type="Pfam" id="PF01541">
    <property type="entry name" value="GIY-YIG"/>
    <property type="match status" value="1"/>
</dbReference>
<accession>A0A0A1PL71</accession>
<dbReference type="InterPro" id="IPR006350">
    <property type="entry name" value="Intron_endoG1"/>
</dbReference>
<accession>I1SAZ3</accession>
<dbReference type="HOGENOM" id="CLU_1124623_0_0_1"/>
<sequence length="247" mass="28839">MKNNTLINYNLPVYIFSENKNNTIDIDRKTLTYENVMVTITKPDGESFKTTVVFQAGFPTFSSFLKELQHQTNRVNLSTSILVALPHFIEARDVLTRKTRRTSTPPHLLPQLFDQIEDKNLRIHNDQEVLRVLQGLPSNAYDAIFHQSGIYMFTNLINKKRYIGKASDLRERLKFYSNNKALQEATDKSRIARAILEFGMDKFSFSIIEHCEPELLLKRERFYIKVFKPQYNIRKAHTAETTYPLSL</sequence>
<dbReference type="Gene3D" id="3.40.1440.10">
    <property type="entry name" value="GIY-YIG endonuclease"/>
    <property type="match status" value="1"/>
</dbReference>
<dbReference type="SMART" id="SM00465">
    <property type="entry name" value="GIYc"/>
    <property type="match status" value="1"/>
</dbReference>
<organism evidence="2">
    <name type="scientific">Gibberella zeae (strain ATCC MYA-4620 / CBS 123657 / FGSC 9075 / NRRL 31084 / PH-1)</name>
    <name type="common">Wheat head blight fungus</name>
    <name type="synonym">Fusarium graminearum</name>
    <dbReference type="NCBI Taxonomy" id="229533"/>
    <lineage>
        <taxon>Eukaryota</taxon>
        <taxon>Fungi</taxon>
        <taxon>Dikarya</taxon>
        <taxon>Ascomycota</taxon>
        <taxon>Pezizomycotina</taxon>
        <taxon>Sordariomycetes</taxon>
        <taxon>Hypocreomycetidae</taxon>
        <taxon>Hypocreales</taxon>
        <taxon>Nectriaceae</taxon>
        <taxon>Fusarium</taxon>
    </lineage>
</organism>
<dbReference type="AlphaFoldDB" id="I1SAZ3"/>
<proteinExistence type="predicted"/>
<dbReference type="CDD" id="cd10445">
    <property type="entry name" value="GIY-YIG_bI1_like"/>
    <property type="match status" value="1"/>
</dbReference>
<reference evidence="2" key="3">
    <citation type="submission" date="2017-01" db="UniProtKB">
        <authorList>
            <consortium name="EnsemblFungi"/>
        </authorList>
    </citation>
    <scope>IDENTIFICATION</scope>
    <source>
        <strain evidence="2">PH-1 / ATCC MYA-4620 / FGSC 9075 / NRRL 31084</strain>
    </source>
</reference>